<evidence type="ECO:0000256" key="6">
    <source>
        <dbReference type="ARBA" id="ARBA00023136"/>
    </source>
</evidence>
<evidence type="ECO:0000256" key="5">
    <source>
        <dbReference type="ARBA" id="ARBA00022989"/>
    </source>
</evidence>
<dbReference type="Pfam" id="PF00664">
    <property type="entry name" value="ABC_membrane"/>
    <property type="match status" value="1"/>
</dbReference>
<keyword evidence="9" id="KW-1185">Reference proteome</keyword>
<organism evidence="9 10">
    <name type="scientific">Panagrolaimus superbus</name>
    <dbReference type="NCBI Taxonomy" id="310955"/>
    <lineage>
        <taxon>Eukaryota</taxon>
        <taxon>Metazoa</taxon>
        <taxon>Ecdysozoa</taxon>
        <taxon>Nematoda</taxon>
        <taxon>Chromadorea</taxon>
        <taxon>Rhabditida</taxon>
        <taxon>Tylenchina</taxon>
        <taxon>Panagrolaimomorpha</taxon>
        <taxon>Panagrolaimoidea</taxon>
        <taxon>Panagrolaimidae</taxon>
        <taxon>Panagrolaimus</taxon>
    </lineage>
</organism>
<evidence type="ECO:0000259" key="8">
    <source>
        <dbReference type="PROSITE" id="PS50929"/>
    </source>
</evidence>
<protein>
    <submittedName>
        <fullName evidence="10">ABC transmembrane type-1 domain-containing protein</fullName>
    </submittedName>
</protein>
<name>A0A914XXJ9_9BILA</name>
<dbReference type="PANTHER" id="PTHR24223">
    <property type="entry name" value="ATP-BINDING CASSETTE SUB-FAMILY C"/>
    <property type="match status" value="1"/>
</dbReference>
<dbReference type="Gene3D" id="1.20.1560.10">
    <property type="entry name" value="ABC transporter type 1, transmembrane domain"/>
    <property type="match status" value="1"/>
</dbReference>
<dbReference type="WBParaSite" id="PSU_v2.g11254.t1">
    <property type="protein sequence ID" value="PSU_v2.g11254.t1"/>
    <property type="gene ID" value="PSU_v2.g11254"/>
</dbReference>
<dbReference type="GO" id="GO:0005524">
    <property type="term" value="F:ATP binding"/>
    <property type="evidence" value="ECO:0007669"/>
    <property type="project" value="UniProtKB-KW"/>
</dbReference>
<evidence type="ECO:0000256" key="1">
    <source>
        <dbReference type="ARBA" id="ARBA00022448"/>
    </source>
</evidence>
<keyword evidence="5 7" id="KW-1133">Transmembrane helix</keyword>
<evidence type="ECO:0000256" key="3">
    <source>
        <dbReference type="ARBA" id="ARBA00022741"/>
    </source>
</evidence>
<dbReference type="GO" id="GO:0016020">
    <property type="term" value="C:membrane"/>
    <property type="evidence" value="ECO:0007669"/>
    <property type="project" value="InterPro"/>
</dbReference>
<dbReference type="InterPro" id="IPR050173">
    <property type="entry name" value="ABC_transporter_C-like"/>
</dbReference>
<evidence type="ECO:0000256" key="4">
    <source>
        <dbReference type="ARBA" id="ARBA00022840"/>
    </source>
</evidence>
<dbReference type="InterPro" id="IPR011527">
    <property type="entry name" value="ABC1_TM_dom"/>
</dbReference>
<dbReference type="InterPro" id="IPR036640">
    <property type="entry name" value="ABC1_TM_sf"/>
</dbReference>
<dbReference type="PANTHER" id="PTHR24223:SF449">
    <property type="entry name" value="ABC TRANSPORTER C FAMILY MEMBER 9"/>
    <property type="match status" value="1"/>
</dbReference>
<keyword evidence="4" id="KW-0067">ATP-binding</keyword>
<feature type="domain" description="ABC transmembrane type-1" evidence="8">
    <location>
        <begin position="1"/>
        <end position="111"/>
    </location>
</feature>
<dbReference type="PROSITE" id="PS50929">
    <property type="entry name" value="ABC_TM1F"/>
    <property type="match status" value="1"/>
</dbReference>
<dbReference type="AlphaFoldDB" id="A0A914XXJ9"/>
<reference evidence="10" key="1">
    <citation type="submission" date="2022-11" db="UniProtKB">
        <authorList>
            <consortium name="WormBaseParasite"/>
        </authorList>
    </citation>
    <scope>IDENTIFICATION</scope>
</reference>
<accession>A0A914XXJ9</accession>
<evidence type="ECO:0000313" key="10">
    <source>
        <dbReference type="WBParaSite" id="PSU_v2.g11254.t1"/>
    </source>
</evidence>
<feature type="transmembrane region" description="Helical" evidence="7">
    <location>
        <begin position="70"/>
        <end position="98"/>
    </location>
</feature>
<keyword evidence="3" id="KW-0547">Nucleotide-binding</keyword>
<proteinExistence type="predicted"/>
<dbReference type="SUPFAM" id="SSF90123">
    <property type="entry name" value="ABC transporter transmembrane region"/>
    <property type="match status" value="1"/>
</dbReference>
<dbReference type="Proteomes" id="UP000887577">
    <property type="component" value="Unplaced"/>
</dbReference>
<keyword evidence="2 7" id="KW-0812">Transmembrane</keyword>
<evidence type="ECO:0000256" key="2">
    <source>
        <dbReference type="ARBA" id="ARBA00022692"/>
    </source>
</evidence>
<keyword evidence="1" id="KW-0813">Transport</keyword>
<keyword evidence="6 7" id="KW-0472">Membrane</keyword>
<evidence type="ECO:0000313" key="9">
    <source>
        <dbReference type="Proteomes" id="UP000887577"/>
    </source>
</evidence>
<evidence type="ECO:0000256" key="7">
    <source>
        <dbReference type="SAM" id="Phobius"/>
    </source>
</evidence>
<dbReference type="GO" id="GO:0140359">
    <property type="term" value="F:ABC-type transporter activity"/>
    <property type="evidence" value="ECO:0007669"/>
    <property type="project" value="InterPro"/>
</dbReference>
<sequence length="122" mass="13765">MMARSDFYTVLAYMDVQTILTNIVYQKMLKLSSAAKIKYSAGEAVNLVFTDVERISSFWYNLLDFVYSPIMIIVCLVALFFVIGINVFYGIAVIVAFVPINAVLVKLANDFEVCLLPIIFDL</sequence>